<dbReference type="RefSeq" id="WP_007415348.1">
    <property type="nucleotide sequence ID" value="NZ_ABOX02000015.1"/>
</dbReference>
<evidence type="ECO:0000313" key="2">
    <source>
        <dbReference type="Proteomes" id="UP000003688"/>
    </source>
</evidence>
<keyword evidence="2" id="KW-1185">Reference proteome</keyword>
<dbReference type="AlphaFoldDB" id="B9XHQ4"/>
<evidence type="ECO:0000313" key="1">
    <source>
        <dbReference type="EMBL" id="EEF60632.1"/>
    </source>
</evidence>
<dbReference type="EMBL" id="ABOX02000015">
    <property type="protein sequence ID" value="EEF60632.1"/>
    <property type="molecule type" value="Genomic_DNA"/>
</dbReference>
<dbReference type="STRING" id="320771.Cflav_PD6223"/>
<proteinExistence type="predicted"/>
<gene>
    <name evidence="1" type="ORF">Cflav_PD6223</name>
</gene>
<reference evidence="1 2" key="1">
    <citation type="journal article" date="2011" name="J. Bacteriol.">
        <title>Genome sequence of 'Pedosphaera parvula' Ellin514, an aerobic Verrucomicrobial isolate from pasture soil.</title>
        <authorList>
            <person name="Kant R."/>
            <person name="van Passel M.W."/>
            <person name="Sangwan P."/>
            <person name="Palva A."/>
            <person name="Lucas S."/>
            <person name="Copeland A."/>
            <person name="Lapidus A."/>
            <person name="Glavina Del Rio T."/>
            <person name="Dalin E."/>
            <person name="Tice H."/>
            <person name="Bruce D."/>
            <person name="Goodwin L."/>
            <person name="Pitluck S."/>
            <person name="Chertkov O."/>
            <person name="Larimer F.W."/>
            <person name="Land M.L."/>
            <person name="Hauser L."/>
            <person name="Brettin T.S."/>
            <person name="Detter J.C."/>
            <person name="Han S."/>
            <person name="de Vos W.M."/>
            <person name="Janssen P.H."/>
            <person name="Smidt H."/>
        </authorList>
    </citation>
    <scope>NUCLEOTIDE SEQUENCE [LARGE SCALE GENOMIC DNA]</scope>
    <source>
        <strain evidence="1 2">Ellin514</strain>
    </source>
</reference>
<accession>B9XHQ4</accession>
<comment type="caution">
    <text evidence="1">The sequence shown here is derived from an EMBL/GenBank/DDBJ whole genome shotgun (WGS) entry which is preliminary data.</text>
</comment>
<dbReference type="Proteomes" id="UP000003688">
    <property type="component" value="Unassembled WGS sequence"/>
</dbReference>
<protein>
    <submittedName>
        <fullName evidence="1">Uncharacterized protein</fullName>
    </submittedName>
</protein>
<sequence length="174" mass="19196" precursor="true">MRCSERRRAVAVAIGASSSTARSQTMNNFGLPISGVGRSNTMTRSIPSELETSINRQVLSHLDGLSAHSDVAGALSAALKPLGDVQMFCPDWQQYRYVVASTKGIIMAFAVGMDTTAFRLDERMKARALASGGVPYPECGDQWVSFTLFRNDWPKIDIEFWARKAYVAARELER</sequence>
<name>B9XHQ4_PEDPL</name>
<organism evidence="1 2">
    <name type="scientific">Pedosphaera parvula (strain Ellin514)</name>
    <dbReference type="NCBI Taxonomy" id="320771"/>
    <lineage>
        <taxon>Bacteria</taxon>
        <taxon>Pseudomonadati</taxon>
        <taxon>Verrucomicrobiota</taxon>
        <taxon>Pedosphaerae</taxon>
        <taxon>Pedosphaerales</taxon>
        <taxon>Pedosphaeraceae</taxon>
        <taxon>Pedosphaera</taxon>
    </lineage>
</organism>